<organism evidence="1 2">
    <name type="scientific">Malus baccata</name>
    <name type="common">Siberian crab apple</name>
    <name type="synonym">Pyrus baccata</name>
    <dbReference type="NCBI Taxonomy" id="106549"/>
    <lineage>
        <taxon>Eukaryota</taxon>
        <taxon>Viridiplantae</taxon>
        <taxon>Streptophyta</taxon>
        <taxon>Embryophyta</taxon>
        <taxon>Tracheophyta</taxon>
        <taxon>Spermatophyta</taxon>
        <taxon>Magnoliopsida</taxon>
        <taxon>eudicotyledons</taxon>
        <taxon>Gunneridae</taxon>
        <taxon>Pentapetalae</taxon>
        <taxon>rosids</taxon>
        <taxon>fabids</taxon>
        <taxon>Rosales</taxon>
        <taxon>Rosaceae</taxon>
        <taxon>Amygdaloideae</taxon>
        <taxon>Maleae</taxon>
        <taxon>Malus</taxon>
    </lineage>
</organism>
<gene>
    <name evidence="1" type="ORF">C1H46_018082</name>
</gene>
<dbReference type="Proteomes" id="UP000315295">
    <property type="component" value="Unassembled WGS sequence"/>
</dbReference>
<sequence>MRNGYQRNNEEAKAHIDLDISFRLVGVEDYQEEAEEAHHYVHDEEYTVDTGIWVEVGEVIDGCDESIPWEEVAKTQCEIEDIGQVEGVLWDFIRYCGGYGGEQEVGLRIFVGDFGIETGSLRR</sequence>
<accession>A0A540MC68</accession>
<dbReference type="EMBL" id="VIEB01000294">
    <property type="protein sequence ID" value="TQD96316.1"/>
    <property type="molecule type" value="Genomic_DNA"/>
</dbReference>
<comment type="caution">
    <text evidence="1">The sequence shown here is derived from an EMBL/GenBank/DDBJ whole genome shotgun (WGS) entry which is preliminary data.</text>
</comment>
<name>A0A540MC68_MALBA</name>
<evidence type="ECO:0000313" key="2">
    <source>
        <dbReference type="Proteomes" id="UP000315295"/>
    </source>
</evidence>
<dbReference type="AlphaFoldDB" id="A0A540MC68"/>
<keyword evidence="2" id="KW-1185">Reference proteome</keyword>
<evidence type="ECO:0000313" key="1">
    <source>
        <dbReference type="EMBL" id="TQD96316.1"/>
    </source>
</evidence>
<protein>
    <submittedName>
        <fullName evidence="1">Uncharacterized protein</fullName>
    </submittedName>
</protein>
<proteinExistence type="predicted"/>
<reference evidence="1 2" key="1">
    <citation type="journal article" date="2019" name="G3 (Bethesda)">
        <title>Sequencing of a Wild Apple (Malus baccata) Genome Unravels the Differences Between Cultivated and Wild Apple Species Regarding Disease Resistance and Cold Tolerance.</title>
        <authorList>
            <person name="Chen X."/>
        </authorList>
    </citation>
    <scope>NUCLEOTIDE SEQUENCE [LARGE SCALE GENOMIC DNA]</scope>
    <source>
        <strain evidence="2">cv. Shandingzi</strain>
        <tissue evidence="1">Leaves</tissue>
    </source>
</reference>